<reference evidence="1 2" key="1">
    <citation type="submission" date="2019-07" db="EMBL/GenBank/DDBJ databases">
        <title>Genomic Encyclopedia of Archaeal and Bacterial Type Strains, Phase II (KMG-II): from individual species to whole genera.</title>
        <authorList>
            <person name="Goeker M."/>
        </authorList>
    </citation>
    <scope>NUCLEOTIDE SEQUENCE [LARGE SCALE GENOMIC DNA]</scope>
    <source>
        <strain evidence="1 2">DSM 46842</strain>
    </source>
</reference>
<keyword evidence="2" id="KW-1185">Reference proteome</keyword>
<dbReference type="Pfam" id="PF03864">
    <property type="entry name" value="Phage_cap_E"/>
    <property type="match status" value="1"/>
</dbReference>
<protein>
    <submittedName>
        <fullName evidence="1">Major capsid protein E</fullName>
    </submittedName>
</protein>
<organism evidence="1 2">
    <name type="scientific">Blastococcus xanthinilyticus</name>
    <dbReference type="NCBI Taxonomy" id="1564164"/>
    <lineage>
        <taxon>Bacteria</taxon>
        <taxon>Bacillati</taxon>
        <taxon>Actinomycetota</taxon>
        <taxon>Actinomycetes</taxon>
        <taxon>Geodermatophilales</taxon>
        <taxon>Geodermatophilaceae</taxon>
        <taxon>Blastococcus</taxon>
    </lineage>
</organism>
<dbReference type="InterPro" id="IPR005564">
    <property type="entry name" value="Major_capsid_GpE"/>
</dbReference>
<dbReference type="EMBL" id="VNHW01000020">
    <property type="protein sequence ID" value="TYP82067.1"/>
    <property type="molecule type" value="Genomic_DNA"/>
</dbReference>
<evidence type="ECO:0000313" key="2">
    <source>
        <dbReference type="Proteomes" id="UP000322499"/>
    </source>
</evidence>
<proteinExistence type="predicted"/>
<comment type="caution">
    <text evidence="1">The sequence shown here is derived from an EMBL/GenBank/DDBJ whole genome shotgun (WGS) entry which is preliminary data.</text>
</comment>
<name>A0A5S5CLK1_9ACTN</name>
<dbReference type="RefSeq" id="WP_166535103.1">
    <property type="nucleotide sequence ID" value="NZ_VNHW01000020.1"/>
</dbReference>
<dbReference type="AlphaFoldDB" id="A0A5S5CLK1"/>
<evidence type="ECO:0000313" key="1">
    <source>
        <dbReference type="EMBL" id="TYP82067.1"/>
    </source>
</evidence>
<gene>
    <name evidence="1" type="ORF">BD833_12051</name>
</gene>
<accession>A0A5S5CLK1</accession>
<sequence length="352" mass="38217">MALWTDLIDPATLTGYARESLAAYEERRGTLARWLPNRFIPDIVARFVKGRTGLVDVAKFRAYDAELEPGRRQSANRVTIELPALGQWMPNTEYEQLRARGGSVSDQQTLNTILATTDLLVRSVADSMERLRGITINTGIAALTQDNYRLNDDFGRPAGLTFTAPALWSVAGTDRIQQMLTWQDLYRDGDGANVPGSGQDVGSWVMSTRGLRALVQGTQFATVLAGGGSRPATVDEVRAMLTSYGIAPIEIYDRRVSVDGTVARVLPDDRIQALPAPVDPDDFAGTELGGTFWGRTLSSLEAGWGIEDAEQPGIVTGVYRNEKPPMGVEVFADAIGEPVLANAELSMSVKVL</sequence>
<dbReference type="Proteomes" id="UP000322499">
    <property type="component" value="Unassembled WGS sequence"/>
</dbReference>